<gene>
    <name evidence="2" type="ORF">ANCCEY_11921</name>
</gene>
<feature type="region of interest" description="Disordered" evidence="1">
    <location>
        <begin position="80"/>
        <end position="104"/>
    </location>
</feature>
<feature type="region of interest" description="Disordered" evidence="1">
    <location>
        <begin position="168"/>
        <end position="231"/>
    </location>
</feature>
<feature type="compositionally biased region" description="Polar residues" evidence="1">
    <location>
        <begin position="92"/>
        <end position="104"/>
    </location>
</feature>
<keyword evidence="3" id="KW-1185">Reference proteome</keyword>
<organism evidence="2 3">
    <name type="scientific">Ancylostoma ceylanicum</name>
    <dbReference type="NCBI Taxonomy" id="53326"/>
    <lineage>
        <taxon>Eukaryota</taxon>
        <taxon>Metazoa</taxon>
        <taxon>Ecdysozoa</taxon>
        <taxon>Nematoda</taxon>
        <taxon>Chromadorea</taxon>
        <taxon>Rhabditida</taxon>
        <taxon>Rhabditina</taxon>
        <taxon>Rhabditomorpha</taxon>
        <taxon>Strongyloidea</taxon>
        <taxon>Ancylostomatidae</taxon>
        <taxon>Ancylostomatinae</taxon>
        <taxon>Ancylostoma</taxon>
    </lineage>
</organism>
<dbReference type="Proteomes" id="UP000054495">
    <property type="component" value="Unassembled WGS sequence"/>
</dbReference>
<dbReference type="EMBL" id="KE125355">
    <property type="protein sequence ID" value="EPB68995.1"/>
    <property type="molecule type" value="Genomic_DNA"/>
</dbReference>
<proteinExistence type="predicted"/>
<name>A0A0D6LAF4_9BILA</name>
<evidence type="ECO:0000256" key="1">
    <source>
        <dbReference type="SAM" id="MobiDB-lite"/>
    </source>
</evidence>
<accession>A0A0D6LAF4</accession>
<feature type="region of interest" description="Disordered" evidence="1">
    <location>
        <begin position="142"/>
        <end position="161"/>
    </location>
</feature>
<dbReference type="AlphaFoldDB" id="A0A0D6LAF4"/>
<protein>
    <submittedName>
        <fullName evidence="2">Uncharacterized protein</fullName>
    </submittedName>
</protein>
<feature type="compositionally biased region" description="Polar residues" evidence="1">
    <location>
        <begin position="168"/>
        <end position="209"/>
    </location>
</feature>
<evidence type="ECO:0000313" key="3">
    <source>
        <dbReference type="Proteomes" id="UP000054495"/>
    </source>
</evidence>
<evidence type="ECO:0000313" key="2">
    <source>
        <dbReference type="EMBL" id="EPB68995.1"/>
    </source>
</evidence>
<reference evidence="2 3" key="1">
    <citation type="submission" date="2013-05" db="EMBL/GenBank/DDBJ databases">
        <title>Draft genome of the parasitic nematode Anyclostoma ceylanicum.</title>
        <authorList>
            <person name="Mitreva M."/>
        </authorList>
    </citation>
    <scope>NUCLEOTIDE SEQUENCE [LARGE SCALE GENOMIC DNA]</scope>
</reference>
<sequence length="387" mass="43919">MGGGFQLNKDNEQEKPNRLCPLPVRLARARSYVHVPSPFPFDDELWDPRPHLLHPLHAYPGAHASPSNSGLCDTTGNVSNLSDGRVDGENQRLPNGNRTYGSQFNKLDVDSSREPIHATPAYSMHTDSIGVVRGRANPRINIQTTATSSPSPPTHYESPSKTLYQQTFNKPSSESYTENKYESSSVTRTRSPQPFVNTAQTQPQYRNVSPPQPYAPPHYENQPYTPPRYENDAYAQRSRSPYLQPMRQYSTSSNSYSYNTYTNETTRPQQQHAVGPRTVELEWNTPYHPPSSQSPILDPHARIRDFALNNYVEDQPGGHEYIRTVRRETHTRTAPQDFATSIRDQGLTASQREANQYQSSTIRSRDGLPFDANRIYQQNIPVIGYIR</sequence>